<feature type="non-terminal residue" evidence="9">
    <location>
        <position position="426"/>
    </location>
</feature>
<accession>A0AAW2YHX5</accession>
<dbReference type="GO" id="GO:0000278">
    <property type="term" value="P:mitotic cell cycle"/>
    <property type="evidence" value="ECO:0007669"/>
    <property type="project" value="TreeGrafter"/>
</dbReference>
<evidence type="ECO:0000259" key="8">
    <source>
        <dbReference type="Pfam" id="PF17681"/>
    </source>
</evidence>
<dbReference type="InterPro" id="IPR042241">
    <property type="entry name" value="GCP_C_sf"/>
</dbReference>
<comment type="caution">
    <text evidence="9">The sequence shown here is derived from an EMBL/GenBank/DDBJ whole genome shotgun (WGS) entry which is preliminary data.</text>
</comment>
<evidence type="ECO:0000256" key="4">
    <source>
        <dbReference type="ARBA" id="ARBA00022701"/>
    </source>
</evidence>
<keyword evidence="4 6" id="KW-0493">Microtubule</keyword>
<dbReference type="GO" id="GO:0043015">
    <property type="term" value="F:gamma-tubulin binding"/>
    <property type="evidence" value="ECO:0007669"/>
    <property type="project" value="InterPro"/>
</dbReference>
<proteinExistence type="inferred from homology"/>
<organism evidence="9 10">
    <name type="scientific">Acrasis kona</name>
    <dbReference type="NCBI Taxonomy" id="1008807"/>
    <lineage>
        <taxon>Eukaryota</taxon>
        <taxon>Discoba</taxon>
        <taxon>Heterolobosea</taxon>
        <taxon>Tetramitia</taxon>
        <taxon>Eutetramitia</taxon>
        <taxon>Acrasidae</taxon>
        <taxon>Acrasis</taxon>
    </lineage>
</organism>
<evidence type="ECO:0000256" key="2">
    <source>
        <dbReference type="ARBA" id="ARBA00010337"/>
    </source>
</evidence>
<dbReference type="GO" id="GO:0007020">
    <property type="term" value="P:microtubule nucleation"/>
    <property type="evidence" value="ECO:0007669"/>
    <property type="project" value="InterPro"/>
</dbReference>
<feature type="domain" description="Gamma tubulin complex component protein N-terminal" evidence="8">
    <location>
        <begin position="1"/>
        <end position="85"/>
    </location>
</feature>
<name>A0AAW2YHX5_9EUKA</name>
<evidence type="ECO:0000256" key="5">
    <source>
        <dbReference type="ARBA" id="ARBA00023212"/>
    </source>
</evidence>
<dbReference type="PANTHER" id="PTHR19302">
    <property type="entry name" value="GAMMA TUBULIN COMPLEX PROTEIN"/>
    <property type="match status" value="1"/>
</dbReference>
<evidence type="ECO:0000256" key="6">
    <source>
        <dbReference type="RuleBase" id="RU363050"/>
    </source>
</evidence>
<dbReference type="GO" id="GO:0051225">
    <property type="term" value="P:spindle assembly"/>
    <property type="evidence" value="ECO:0007669"/>
    <property type="project" value="TreeGrafter"/>
</dbReference>
<dbReference type="PANTHER" id="PTHR19302:SF27">
    <property type="entry name" value="GAMMA-TUBULIN COMPLEX COMPONENT 4"/>
    <property type="match status" value="1"/>
</dbReference>
<keyword evidence="3 6" id="KW-0963">Cytoplasm</keyword>
<dbReference type="GO" id="GO:0051011">
    <property type="term" value="F:microtubule minus-end binding"/>
    <property type="evidence" value="ECO:0007669"/>
    <property type="project" value="TreeGrafter"/>
</dbReference>
<evidence type="ECO:0000313" key="9">
    <source>
        <dbReference type="EMBL" id="KAL0476593.1"/>
    </source>
</evidence>
<dbReference type="InterPro" id="IPR041470">
    <property type="entry name" value="GCP_N"/>
</dbReference>
<evidence type="ECO:0000313" key="10">
    <source>
        <dbReference type="Proteomes" id="UP001431209"/>
    </source>
</evidence>
<dbReference type="Pfam" id="PF04130">
    <property type="entry name" value="GCP_C_terminal"/>
    <property type="match status" value="1"/>
</dbReference>
<keyword evidence="10" id="KW-1185">Reference proteome</keyword>
<protein>
    <recommendedName>
        <fullName evidence="6">Spindle pole body component</fullName>
    </recommendedName>
</protein>
<dbReference type="Proteomes" id="UP001431209">
    <property type="component" value="Unassembled WGS sequence"/>
</dbReference>
<dbReference type="GO" id="GO:0000922">
    <property type="term" value="C:spindle pole"/>
    <property type="evidence" value="ECO:0007669"/>
    <property type="project" value="InterPro"/>
</dbReference>
<reference evidence="9 10" key="1">
    <citation type="submission" date="2024-03" db="EMBL/GenBank/DDBJ databases">
        <title>The Acrasis kona genome and developmental transcriptomes reveal deep origins of eukaryotic multicellular pathways.</title>
        <authorList>
            <person name="Sheikh S."/>
            <person name="Fu C.-J."/>
            <person name="Brown M.W."/>
            <person name="Baldauf S.L."/>
        </authorList>
    </citation>
    <scope>NUCLEOTIDE SEQUENCE [LARGE SCALE GENOMIC DNA]</scope>
    <source>
        <strain evidence="9 10">ATCC MYA-3509</strain>
    </source>
</reference>
<feature type="domain" description="Gamma tubulin complex component C-terminal" evidence="7">
    <location>
        <begin position="90"/>
        <end position="395"/>
    </location>
</feature>
<dbReference type="GO" id="GO:0005874">
    <property type="term" value="C:microtubule"/>
    <property type="evidence" value="ECO:0007669"/>
    <property type="project" value="UniProtKB-KW"/>
</dbReference>
<comment type="subcellular location">
    <subcellularLocation>
        <location evidence="1 6">Cytoplasm</location>
        <location evidence="1 6">Cytoskeleton</location>
        <location evidence="1 6">Microtubule organizing center</location>
    </subcellularLocation>
</comment>
<sequence length="426" mass="49615">MLPPYIDIRLAEKILFIGKSIKVLQQSTQHDQSGSSQAITQQELLEFSNAISAHEKEQKFHVISFELVINRIRSVVSKHLWDLVVVDSNLFGQLAAFKDYFLLSRGDLYQCFIEDTQSIMSLLPLQNAEHDIKFYFKQAAKRSGAESDPFFEKFHVKFENNKNVSAQNQQQSWSNTLELWTENLKLTCNVDWPLHLMFGSSVVEKYDKLFKFLFTIKRVQSQVHRAWLPLVQRKRSLGRETTALLHLRSRMAFLIDNLCFYLHADVIEVQYEVLMERIKSTRDFEVALRSHEDYLQKIAAQCFLNKKQINVLYKLFDMILKLCYIVDSEYSSFEGALKLHVFDEDKSTNLYMKVQELAALFDAQSSLLFQILSGQKVLSPHLAQLLVRLDYNKFYSINMREQGFKGPDITMEGDSSFTNTMIVKHP</sequence>
<keyword evidence="5 6" id="KW-0206">Cytoskeleton</keyword>
<gene>
    <name evidence="9" type="ORF">AKO1_006098</name>
</gene>
<evidence type="ECO:0000259" key="7">
    <source>
        <dbReference type="Pfam" id="PF04130"/>
    </source>
</evidence>
<dbReference type="EMBL" id="JAOPGA020000059">
    <property type="protein sequence ID" value="KAL0476593.1"/>
    <property type="molecule type" value="Genomic_DNA"/>
</dbReference>
<evidence type="ECO:0000256" key="3">
    <source>
        <dbReference type="ARBA" id="ARBA00022490"/>
    </source>
</evidence>
<dbReference type="GO" id="GO:0000930">
    <property type="term" value="C:gamma-tubulin complex"/>
    <property type="evidence" value="ECO:0007669"/>
    <property type="project" value="TreeGrafter"/>
</dbReference>
<dbReference type="InterPro" id="IPR040457">
    <property type="entry name" value="GCP_C"/>
</dbReference>
<dbReference type="Pfam" id="PF17681">
    <property type="entry name" value="GCP_N_terminal"/>
    <property type="match status" value="1"/>
</dbReference>
<dbReference type="AlphaFoldDB" id="A0AAW2YHX5"/>
<dbReference type="Gene3D" id="1.20.120.1900">
    <property type="entry name" value="Gamma-tubulin complex, C-terminal domain"/>
    <property type="match status" value="1"/>
</dbReference>
<comment type="similarity">
    <text evidence="2 6">Belongs to the TUBGCP family.</text>
</comment>
<evidence type="ECO:0000256" key="1">
    <source>
        <dbReference type="ARBA" id="ARBA00004267"/>
    </source>
</evidence>
<dbReference type="GO" id="GO:0051321">
    <property type="term" value="P:meiotic cell cycle"/>
    <property type="evidence" value="ECO:0007669"/>
    <property type="project" value="TreeGrafter"/>
</dbReference>
<dbReference type="InterPro" id="IPR007259">
    <property type="entry name" value="GCP"/>
</dbReference>
<dbReference type="GO" id="GO:0031122">
    <property type="term" value="P:cytoplasmic microtubule organization"/>
    <property type="evidence" value="ECO:0007669"/>
    <property type="project" value="TreeGrafter"/>
</dbReference>